<feature type="binding site" evidence="2">
    <location>
        <position position="209"/>
    </location>
    <ligand>
        <name>Co(2+)</name>
        <dbReference type="ChEBI" id="CHEBI:48828"/>
    </ligand>
</feature>
<dbReference type="EMBL" id="FUYA01000005">
    <property type="protein sequence ID" value="SKA73231.1"/>
    <property type="molecule type" value="Genomic_DNA"/>
</dbReference>
<dbReference type="SUPFAM" id="SSF53800">
    <property type="entry name" value="Chelatase"/>
    <property type="match status" value="1"/>
</dbReference>
<feature type="binding site" evidence="2">
    <location>
        <position position="177"/>
    </location>
    <ligand>
        <name>Co(2+)</name>
        <dbReference type="ChEBI" id="CHEBI:48828"/>
    </ligand>
</feature>
<keyword evidence="4" id="KW-1185">Reference proteome</keyword>
<gene>
    <name evidence="3" type="ORF">SAMN02745702_01820</name>
</gene>
<evidence type="ECO:0000313" key="3">
    <source>
        <dbReference type="EMBL" id="SKA73231.1"/>
    </source>
</evidence>
<dbReference type="Proteomes" id="UP000189733">
    <property type="component" value="Unassembled WGS sequence"/>
</dbReference>
<proteinExistence type="predicted"/>
<sequence length="262" mass="29164">MKKGILLVAFGSSRQSAHLSLKRFDDAVHERFPDIPARWAFTSGVVRGKLATKGKKTDSVTKALEKMWFEKYTHVAIQSLHVIPGDEYHDLVEDMERLQQGEKAFENIVLGRPLIGTEADVSSAADAVMDALPEERQPHEAVVLMGHGTWHPGDSMYDLLYDELKARDKNVYVATMEGRLVIEDVTKDLAERGITSAWLIPLLAVPGRHVQKDMCGEDEGSWVNRLQAAGITPRCVLMGTAEYGGFPALWLDHLEEAMTDLP</sequence>
<protein>
    <submittedName>
        <fullName evidence="3">Sirohydrochlorin cobaltochelatase</fullName>
    </submittedName>
</protein>
<dbReference type="AlphaFoldDB" id="A0A1T4W947"/>
<keyword evidence="2" id="KW-0170">Cobalt</keyword>
<dbReference type="PIRSF" id="PIRSF033579">
    <property type="entry name" value="Anaer_Co_chel"/>
    <property type="match status" value="1"/>
</dbReference>
<name>A0A1T4W947_9BACT</name>
<dbReference type="CDD" id="cd03412">
    <property type="entry name" value="CbiK_N"/>
    <property type="match status" value="1"/>
</dbReference>
<feature type="active site" description="Proton acceptor" evidence="1">
    <location>
        <position position="147"/>
    </location>
</feature>
<dbReference type="STRING" id="1121442.SAMN02745702_01820"/>
<accession>A0A1T4W947</accession>
<dbReference type="OrthoDB" id="9770331at2"/>
<evidence type="ECO:0000256" key="1">
    <source>
        <dbReference type="PIRSR" id="PIRSR033579-1"/>
    </source>
</evidence>
<dbReference type="Gene3D" id="3.40.50.1400">
    <property type="match status" value="2"/>
</dbReference>
<dbReference type="Pfam" id="PF06180">
    <property type="entry name" value="CbiK"/>
    <property type="match status" value="1"/>
</dbReference>
<dbReference type="RefSeq" id="WP_078685101.1">
    <property type="nucleotide sequence ID" value="NZ_FUYA01000005.1"/>
</dbReference>
<keyword evidence="2" id="KW-0479">Metal-binding</keyword>
<dbReference type="GO" id="GO:0019251">
    <property type="term" value="P:anaerobic cobalamin biosynthetic process"/>
    <property type="evidence" value="ECO:0007669"/>
    <property type="project" value="InterPro"/>
</dbReference>
<reference evidence="3 4" key="1">
    <citation type="submission" date="2017-02" db="EMBL/GenBank/DDBJ databases">
        <authorList>
            <person name="Peterson S.W."/>
        </authorList>
    </citation>
    <scope>NUCLEOTIDE SEQUENCE [LARGE SCALE GENOMIC DNA]</scope>
    <source>
        <strain evidence="3 4">DSM 18034</strain>
    </source>
</reference>
<feature type="binding site" evidence="2">
    <location>
        <position position="147"/>
    </location>
    <ligand>
        <name>Co(2+)</name>
        <dbReference type="ChEBI" id="CHEBI:48828"/>
    </ligand>
</feature>
<evidence type="ECO:0000313" key="4">
    <source>
        <dbReference type="Proteomes" id="UP000189733"/>
    </source>
</evidence>
<dbReference type="InterPro" id="IPR010388">
    <property type="entry name" value="Anaerobic_Co-chelatase"/>
</dbReference>
<organism evidence="3 4">
    <name type="scientific">Desulfobaculum bizertense DSM 18034</name>
    <dbReference type="NCBI Taxonomy" id="1121442"/>
    <lineage>
        <taxon>Bacteria</taxon>
        <taxon>Pseudomonadati</taxon>
        <taxon>Thermodesulfobacteriota</taxon>
        <taxon>Desulfovibrionia</taxon>
        <taxon>Desulfovibrionales</taxon>
        <taxon>Desulfovibrionaceae</taxon>
        <taxon>Desulfobaculum</taxon>
    </lineage>
</organism>
<dbReference type="GO" id="GO:0016852">
    <property type="term" value="F:sirohydrochlorin cobaltochelatase activity"/>
    <property type="evidence" value="ECO:0007669"/>
    <property type="project" value="InterPro"/>
</dbReference>
<dbReference type="GO" id="GO:0046872">
    <property type="term" value="F:metal ion binding"/>
    <property type="evidence" value="ECO:0007669"/>
    <property type="project" value="UniProtKB-KW"/>
</dbReference>
<evidence type="ECO:0000256" key="2">
    <source>
        <dbReference type="PIRSR" id="PIRSR033579-3"/>
    </source>
</evidence>